<evidence type="ECO:0000256" key="2">
    <source>
        <dbReference type="PIRSR" id="PIRSR039026-1"/>
    </source>
</evidence>
<dbReference type="Proteomes" id="UP000282957">
    <property type="component" value="Unassembled WGS sequence"/>
</dbReference>
<dbReference type="PANTHER" id="PTHR33376:SF5">
    <property type="entry name" value="EXTRACYTOPLASMIC SOLUTE RECEPTOR PROTEIN"/>
    <property type="match status" value="1"/>
</dbReference>
<name>A0A437MMU8_9PROT</name>
<dbReference type="GO" id="GO:0055085">
    <property type="term" value="P:transmembrane transport"/>
    <property type="evidence" value="ECO:0007669"/>
    <property type="project" value="InterPro"/>
</dbReference>
<dbReference type="NCBIfam" id="NF037995">
    <property type="entry name" value="TRAP_S1"/>
    <property type="match status" value="1"/>
</dbReference>
<feature type="chain" id="PRO_5019123940" evidence="4">
    <location>
        <begin position="27"/>
        <end position="362"/>
    </location>
</feature>
<evidence type="ECO:0000256" key="4">
    <source>
        <dbReference type="SAM" id="SignalP"/>
    </source>
</evidence>
<dbReference type="RefSeq" id="WP_127785530.1">
    <property type="nucleotide sequence ID" value="NZ_SACL01000001.1"/>
</dbReference>
<reference evidence="5 6" key="1">
    <citation type="submission" date="2019-01" db="EMBL/GenBank/DDBJ databases">
        <authorList>
            <person name="Chen W.-M."/>
        </authorList>
    </citation>
    <scope>NUCLEOTIDE SEQUENCE [LARGE SCALE GENOMIC DNA]</scope>
    <source>
        <strain evidence="5 6">CCP-6</strain>
    </source>
</reference>
<dbReference type="Pfam" id="PF03480">
    <property type="entry name" value="DctP"/>
    <property type="match status" value="1"/>
</dbReference>
<evidence type="ECO:0000313" key="5">
    <source>
        <dbReference type="EMBL" id="RVT98969.1"/>
    </source>
</evidence>
<feature type="binding site" evidence="3">
    <location>
        <position position="240"/>
    </location>
    <ligand>
        <name>substrate</name>
    </ligand>
</feature>
<keyword evidence="6" id="KW-1185">Reference proteome</keyword>
<dbReference type="EMBL" id="SACL01000001">
    <property type="protein sequence ID" value="RVT98969.1"/>
    <property type="molecule type" value="Genomic_DNA"/>
</dbReference>
<dbReference type="AlphaFoldDB" id="A0A437MMU8"/>
<gene>
    <name evidence="5" type="ORF">EOD42_02335</name>
</gene>
<proteinExistence type="predicted"/>
<feature type="binding site" evidence="2">
    <location>
        <position position="156"/>
    </location>
    <ligand>
        <name>substrate</name>
    </ligand>
</feature>
<keyword evidence="1 4" id="KW-0732">Signal</keyword>
<dbReference type="InterPro" id="IPR026289">
    <property type="entry name" value="SBP_TakP-like"/>
</dbReference>
<dbReference type="GO" id="GO:0031317">
    <property type="term" value="C:tripartite ATP-independent periplasmic transporter complex"/>
    <property type="evidence" value="ECO:0007669"/>
    <property type="project" value="InterPro"/>
</dbReference>
<organism evidence="5 6">
    <name type="scientific">Rhodovarius crocodyli</name>
    <dbReference type="NCBI Taxonomy" id="1979269"/>
    <lineage>
        <taxon>Bacteria</taxon>
        <taxon>Pseudomonadati</taxon>
        <taxon>Pseudomonadota</taxon>
        <taxon>Alphaproteobacteria</taxon>
        <taxon>Acetobacterales</taxon>
        <taxon>Roseomonadaceae</taxon>
        <taxon>Rhodovarius</taxon>
    </lineage>
</organism>
<protein>
    <submittedName>
        <fullName evidence="5">ABC transporter substrate-binding protein</fullName>
    </submittedName>
</protein>
<comment type="caution">
    <text evidence="5">The sequence shown here is derived from an EMBL/GenBank/DDBJ whole genome shotgun (WGS) entry which is preliminary data.</text>
</comment>
<dbReference type="GO" id="GO:0046872">
    <property type="term" value="F:metal ion binding"/>
    <property type="evidence" value="ECO:0007669"/>
    <property type="project" value="UniProtKB-KW"/>
</dbReference>
<dbReference type="OrthoDB" id="9780733at2"/>
<feature type="signal peptide" evidence="4">
    <location>
        <begin position="1"/>
        <end position="26"/>
    </location>
</feature>
<dbReference type="Gene3D" id="3.40.190.10">
    <property type="entry name" value="Periplasmic binding protein-like II"/>
    <property type="match status" value="1"/>
</dbReference>
<keyword evidence="3" id="KW-0479">Metal-binding</keyword>
<dbReference type="Gene3D" id="3.40.190.170">
    <property type="entry name" value="Bacterial extracellular solute-binding protein, family 7"/>
    <property type="match status" value="1"/>
</dbReference>
<feature type="binding site" evidence="2">
    <location>
        <position position="177"/>
    </location>
    <ligand>
        <name>substrate</name>
    </ligand>
</feature>
<evidence type="ECO:0000256" key="3">
    <source>
        <dbReference type="PIRSR" id="PIRSR039026-2"/>
    </source>
</evidence>
<sequence>MQRRSVLQQSLMAGAGAATLASPALAQSNPAIRWRMTSSFTRVLDVTYGAADYFCRRVSELTDGQFQIQQFAAGEIVGGLQALDAVQQGSVEAAATGALFFIGKDPTFALAAATPFMLNPRQQHAWLWQQGGNEMLNEFFANYNVVAFPFGQTGNQWGGWFRNEIRTVENLRGLKMRVAGLAGNVMQKLGTVPQQIAPGDIYPALERGVIDAVEYIGPHDDEKLGLNRVARYYYYPGWGEGGTVFHGMFNKEKYEALPRLYKTAIAVASEASTLMMMSAYDTKNPDALMRLLASGTQLRAFPNDVLAALYRSTEEMYNEISATNANFKKILEAQIAVRDRNYAYHQVADFQFDAMMLRLRRR</sequence>
<evidence type="ECO:0000256" key="1">
    <source>
        <dbReference type="ARBA" id="ARBA00022729"/>
    </source>
</evidence>
<feature type="binding site" evidence="3">
    <location>
        <position position="214"/>
    </location>
    <ligand>
        <name>substrate</name>
    </ligand>
</feature>
<evidence type="ECO:0000313" key="6">
    <source>
        <dbReference type="Proteomes" id="UP000282957"/>
    </source>
</evidence>
<dbReference type="InterPro" id="IPR018389">
    <property type="entry name" value="DctP_fam"/>
</dbReference>
<dbReference type="PANTHER" id="PTHR33376">
    <property type="match status" value="1"/>
</dbReference>
<accession>A0A437MMU8</accession>
<dbReference type="InterPro" id="IPR038404">
    <property type="entry name" value="TRAP_DctP_sf"/>
</dbReference>
<feature type="binding site" evidence="3">
    <location>
        <position position="215"/>
    </location>
    <ligand>
        <name>Na(+)</name>
        <dbReference type="ChEBI" id="CHEBI:29101"/>
    </ligand>
</feature>
<dbReference type="PIRSF" id="PIRSF039026">
    <property type="entry name" value="SiaP"/>
    <property type="match status" value="1"/>
</dbReference>